<dbReference type="PANTHER" id="PTHR18895:SF74">
    <property type="entry name" value="MTRF1L RELEASE FACTOR GLUTAMINE METHYLTRANSFERASE"/>
    <property type="match status" value="1"/>
</dbReference>
<dbReference type="Pfam" id="PF17827">
    <property type="entry name" value="PrmC_N"/>
    <property type="match status" value="1"/>
</dbReference>
<feature type="domain" description="Release factor glutamine methyltransferase N-terminal" evidence="7">
    <location>
        <begin position="7"/>
        <end position="77"/>
    </location>
</feature>
<dbReference type="CDD" id="cd02440">
    <property type="entry name" value="AdoMet_MTases"/>
    <property type="match status" value="1"/>
</dbReference>
<dbReference type="InterPro" id="IPR050320">
    <property type="entry name" value="N5-glutamine_MTase"/>
</dbReference>
<feature type="binding site" evidence="5">
    <location>
        <position position="141"/>
    </location>
    <ligand>
        <name>S-adenosyl-L-methionine</name>
        <dbReference type="ChEBI" id="CHEBI:59789"/>
    </ligand>
</feature>
<dbReference type="SUPFAM" id="SSF53335">
    <property type="entry name" value="S-adenosyl-L-methionine-dependent methyltransferases"/>
    <property type="match status" value="1"/>
</dbReference>
<evidence type="ECO:0000256" key="5">
    <source>
        <dbReference type="HAMAP-Rule" id="MF_02126"/>
    </source>
</evidence>
<dbReference type="PANTHER" id="PTHR18895">
    <property type="entry name" value="HEMK METHYLTRANSFERASE"/>
    <property type="match status" value="1"/>
</dbReference>
<dbReference type="RefSeq" id="WP_379561110.1">
    <property type="nucleotide sequence ID" value="NZ_JARGYD010000001.1"/>
</dbReference>
<feature type="domain" description="Methyltransferase small" evidence="6">
    <location>
        <begin position="105"/>
        <end position="189"/>
    </location>
</feature>
<evidence type="ECO:0000256" key="2">
    <source>
        <dbReference type="ARBA" id="ARBA00022679"/>
    </source>
</evidence>
<feature type="binding site" evidence="5">
    <location>
        <position position="184"/>
    </location>
    <ligand>
        <name>S-adenosyl-L-methionine</name>
        <dbReference type="ChEBI" id="CHEBI:59789"/>
    </ligand>
</feature>
<dbReference type="Gene3D" id="1.10.8.10">
    <property type="entry name" value="DNA helicase RuvA subunit, C-terminal domain"/>
    <property type="match status" value="1"/>
</dbReference>
<dbReference type="InterPro" id="IPR029063">
    <property type="entry name" value="SAM-dependent_MTases_sf"/>
</dbReference>
<comment type="catalytic activity">
    <reaction evidence="4 5">
        <text>L-glutaminyl-[peptide chain release factor] + S-adenosyl-L-methionine = N(5)-methyl-L-glutaminyl-[peptide chain release factor] + S-adenosyl-L-homocysteine + H(+)</text>
        <dbReference type="Rhea" id="RHEA:42896"/>
        <dbReference type="Rhea" id="RHEA-COMP:10271"/>
        <dbReference type="Rhea" id="RHEA-COMP:10272"/>
        <dbReference type="ChEBI" id="CHEBI:15378"/>
        <dbReference type="ChEBI" id="CHEBI:30011"/>
        <dbReference type="ChEBI" id="CHEBI:57856"/>
        <dbReference type="ChEBI" id="CHEBI:59789"/>
        <dbReference type="ChEBI" id="CHEBI:61891"/>
        <dbReference type="EC" id="2.1.1.297"/>
    </reaction>
</comment>
<keyword evidence="2 5" id="KW-0808">Transferase</keyword>
<sequence length="283" mass="30228">MSPTARDLLADGIARLRDARIDTPERDVRALLAGAMGIPRDRLSLELSSDVPEAQEKTFRQMLAQRSSRKPVAKILGRRLFWDRWFEVTADTLDPRPETETLIALALERPFTKLLDLGTGTGCIAVTLLAERPGAQGVATDVSTPALAVAARNAAAHGVAERLDLRVSDWFANVDGTFDLIVSNPPYIALDEMPNLAPEVRDHDPEGALTDHGDGLSAYRTIAASAPLFLTPGGRLLVEIGASQGPAVAEIFEAAGLDGVSIGTDLDGRHRVVSAHSKGQDAT</sequence>
<dbReference type="Pfam" id="PF05175">
    <property type="entry name" value="MTS"/>
    <property type="match status" value="1"/>
</dbReference>
<reference evidence="9" key="1">
    <citation type="journal article" date="2019" name="Int. J. Syst. Evol. Microbiol.">
        <title>The Global Catalogue of Microorganisms (GCM) 10K type strain sequencing project: providing services to taxonomists for standard genome sequencing and annotation.</title>
        <authorList>
            <consortium name="The Broad Institute Genomics Platform"/>
            <consortium name="The Broad Institute Genome Sequencing Center for Infectious Disease"/>
            <person name="Wu L."/>
            <person name="Ma J."/>
        </authorList>
    </citation>
    <scope>NUCLEOTIDE SEQUENCE [LARGE SCALE GENOMIC DNA]</scope>
    <source>
        <strain evidence="9">KCTC 52366</strain>
    </source>
</reference>
<evidence type="ECO:0000256" key="3">
    <source>
        <dbReference type="ARBA" id="ARBA00022691"/>
    </source>
</evidence>
<dbReference type="PROSITE" id="PS00092">
    <property type="entry name" value="N6_MTASE"/>
    <property type="match status" value="1"/>
</dbReference>
<proteinExistence type="inferred from homology"/>
<dbReference type="HAMAP" id="MF_02126">
    <property type="entry name" value="RF_methyltr_PrmC"/>
    <property type="match status" value="1"/>
</dbReference>
<feature type="binding site" evidence="5">
    <location>
        <begin position="184"/>
        <end position="187"/>
    </location>
    <ligand>
        <name>substrate</name>
    </ligand>
</feature>
<name>A0ABV7GVP9_9RHOB</name>
<dbReference type="InterPro" id="IPR002052">
    <property type="entry name" value="DNA_methylase_N6_adenine_CS"/>
</dbReference>
<evidence type="ECO:0000256" key="4">
    <source>
        <dbReference type="ARBA" id="ARBA00048391"/>
    </source>
</evidence>
<comment type="similarity">
    <text evidence="5">Belongs to the protein N5-glutamine methyltransferase family. PrmC subfamily.</text>
</comment>
<dbReference type="NCBIfam" id="TIGR00536">
    <property type="entry name" value="hemK_fam"/>
    <property type="match status" value="1"/>
</dbReference>
<feature type="binding site" evidence="5">
    <location>
        <position position="170"/>
    </location>
    <ligand>
        <name>S-adenosyl-L-methionine</name>
        <dbReference type="ChEBI" id="CHEBI:59789"/>
    </ligand>
</feature>
<comment type="function">
    <text evidence="5">Methylates the class 1 translation termination release factors RF1/PrfA and RF2/PrfB on the glutamine residue of the universally conserved GGQ motif.</text>
</comment>
<dbReference type="Proteomes" id="UP001595632">
    <property type="component" value="Unassembled WGS sequence"/>
</dbReference>
<keyword evidence="9" id="KW-1185">Reference proteome</keyword>
<dbReference type="InterPro" id="IPR040758">
    <property type="entry name" value="PrmC_N"/>
</dbReference>
<evidence type="ECO:0000313" key="8">
    <source>
        <dbReference type="EMBL" id="MFC3144065.1"/>
    </source>
</evidence>
<dbReference type="InterPro" id="IPR007848">
    <property type="entry name" value="Small_mtfrase_dom"/>
</dbReference>
<dbReference type="EMBL" id="JBHRTB010000010">
    <property type="protein sequence ID" value="MFC3144065.1"/>
    <property type="molecule type" value="Genomic_DNA"/>
</dbReference>
<keyword evidence="3 5" id="KW-0949">S-adenosyl-L-methionine</keyword>
<evidence type="ECO:0000259" key="6">
    <source>
        <dbReference type="Pfam" id="PF05175"/>
    </source>
</evidence>
<dbReference type="NCBIfam" id="TIGR03534">
    <property type="entry name" value="RF_mod_PrmC"/>
    <property type="match status" value="1"/>
</dbReference>
<protein>
    <recommendedName>
        <fullName evidence="5">Release factor glutamine methyltransferase</fullName>
        <shortName evidence="5">RF MTase</shortName>
        <ecNumber evidence="5">2.1.1.297</ecNumber>
    </recommendedName>
    <alternativeName>
        <fullName evidence="5">N5-glutamine methyltransferase PrmC</fullName>
    </alternativeName>
    <alternativeName>
        <fullName evidence="5">Protein-(glutamine-N5) MTase PrmC</fullName>
    </alternativeName>
    <alternativeName>
        <fullName evidence="5">Protein-glutamine N-methyltransferase PrmC</fullName>
    </alternativeName>
</protein>
<evidence type="ECO:0000313" key="9">
    <source>
        <dbReference type="Proteomes" id="UP001595632"/>
    </source>
</evidence>
<comment type="caution">
    <text evidence="8">The sequence shown here is derived from an EMBL/GenBank/DDBJ whole genome shotgun (WGS) entry which is preliminary data.</text>
</comment>
<evidence type="ECO:0000259" key="7">
    <source>
        <dbReference type="Pfam" id="PF17827"/>
    </source>
</evidence>
<organism evidence="8 9">
    <name type="scientific">Psychromarinibacter halotolerans</name>
    <dbReference type="NCBI Taxonomy" id="1775175"/>
    <lineage>
        <taxon>Bacteria</taxon>
        <taxon>Pseudomonadati</taxon>
        <taxon>Pseudomonadota</taxon>
        <taxon>Alphaproteobacteria</taxon>
        <taxon>Rhodobacterales</taxon>
        <taxon>Paracoccaceae</taxon>
        <taxon>Psychromarinibacter</taxon>
    </lineage>
</organism>
<feature type="binding site" evidence="5">
    <location>
        <begin position="118"/>
        <end position="122"/>
    </location>
    <ligand>
        <name>S-adenosyl-L-methionine</name>
        <dbReference type="ChEBI" id="CHEBI:59789"/>
    </ligand>
</feature>
<dbReference type="InterPro" id="IPR004556">
    <property type="entry name" value="HemK-like"/>
</dbReference>
<keyword evidence="1 5" id="KW-0489">Methyltransferase</keyword>
<gene>
    <name evidence="5 8" type="primary">prmC</name>
    <name evidence="8" type="ORF">ACFOGP_15200</name>
</gene>
<dbReference type="EC" id="2.1.1.297" evidence="5"/>
<accession>A0ABV7GVP9</accession>
<dbReference type="GO" id="GO:0032259">
    <property type="term" value="P:methylation"/>
    <property type="evidence" value="ECO:0007669"/>
    <property type="project" value="UniProtKB-KW"/>
</dbReference>
<dbReference type="GO" id="GO:0102559">
    <property type="term" value="F:peptide chain release factor N(5)-glutamine methyltransferase activity"/>
    <property type="evidence" value="ECO:0007669"/>
    <property type="project" value="UniProtKB-EC"/>
</dbReference>
<dbReference type="InterPro" id="IPR019874">
    <property type="entry name" value="RF_methyltr_PrmC"/>
</dbReference>
<evidence type="ECO:0000256" key="1">
    <source>
        <dbReference type="ARBA" id="ARBA00022603"/>
    </source>
</evidence>
<dbReference type="Gene3D" id="3.40.50.150">
    <property type="entry name" value="Vaccinia Virus protein VP39"/>
    <property type="match status" value="1"/>
</dbReference>